<proteinExistence type="inferred from homology"/>
<keyword evidence="2" id="KW-0249">Electron transport</keyword>
<keyword evidence="5" id="KW-1185">Reference proteome</keyword>
<reference evidence="4 5" key="1">
    <citation type="submission" date="2024-10" db="EMBL/GenBank/DDBJ databases">
        <authorList>
            <person name="Deangelis K."/>
            <person name="Huntemann M."/>
            <person name="Clum A."/>
            <person name="Wang J."/>
            <person name="Palaniappan K."/>
            <person name="Ritter S."/>
            <person name="Chen I.-M."/>
            <person name="Stamatis D."/>
            <person name="Reddy T."/>
            <person name="O'Malley R."/>
            <person name="Daum C."/>
            <person name="Ng V."/>
            <person name="Ivanova N."/>
            <person name="Kyrpides N."/>
            <person name="Woyke T."/>
        </authorList>
    </citation>
    <scope>NUCLEOTIDE SEQUENCE [LARGE SCALE GENOMIC DNA]</scope>
    <source>
        <strain evidence="4 5">GAS97</strain>
    </source>
</reference>
<dbReference type="InterPro" id="IPR014729">
    <property type="entry name" value="Rossmann-like_a/b/a_fold"/>
</dbReference>
<dbReference type="InterPro" id="IPR029035">
    <property type="entry name" value="DHS-like_NAD/FAD-binding_dom"/>
</dbReference>
<keyword evidence="2" id="KW-0813">Transport</keyword>
<dbReference type="InterPro" id="IPR001308">
    <property type="entry name" value="ETF_a/FixB"/>
</dbReference>
<dbReference type="EMBL" id="JBIYDN010000011">
    <property type="protein sequence ID" value="MFK4443764.1"/>
    <property type="molecule type" value="Genomic_DNA"/>
</dbReference>
<dbReference type="PIRSF" id="PIRSF000089">
    <property type="entry name" value="Electra_flavoP_a"/>
    <property type="match status" value="1"/>
</dbReference>
<evidence type="ECO:0000256" key="1">
    <source>
        <dbReference type="ARBA" id="ARBA00005817"/>
    </source>
</evidence>
<dbReference type="SUPFAM" id="SSF52467">
    <property type="entry name" value="DHS-like NAD/FAD-binding domain"/>
    <property type="match status" value="1"/>
</dbReference>
<dbReference type="Pfam" id="PF00766">
    <property type="entry name" value="ETF_alpha"/>
    <property type="match status" value="1"/>
</dbReference>
<evidence type="ECO:0000259" key="3">
    <source>
        <dbReference type="SMART" id="SM00893"/>
    </source>
</evidence>
<dbReference type="InterPro" id="IPR014731">
    <property type="entry name" value="ETF_asu_C"/>
</dbReference>
<dbReference type="RefSeq" id="WP_404608585.1">
    <property type="nucleotide sequence ID" value="NZ_JBIYDN010000011.1"/>
</dbReference>
<dbReference type="SUPFAM" id="SSF52402">
    <property type="entry name" value="Adenine nucleotide alpha hydrolases-like"/>
    <property type="match status" value="1"/>
</dbReference>
<comment type="similarity">
    <text evidence="1">Belongs to the ETF alpha-subunit/FixB family.</text>
</comment>
<dbReference type="PANTHER" id="PTHR43153">
    <property type="entry name" value="ELECTRON TRANSFER FLAVOPROTEIN ALPHA"/>
    <property type="match status" value="1"/>
</dbReference>
<dbReference type="Pfam" id="PF01012">
    <property type="entry name" value="ETF"/>
    <property type="match status" value="1"/>
</dbReference>
<gene>
    <name evidence="4" type="ORF">ABH943_003786</name>
</gene>
<evidence type="ECO:0000313" key="5">
    <source>
        <dbReference type="Proteomes" id="UP001620514"/>
    </source>
</evidence>
<dbReference type="InterPro" id="IPR033947">
    <property type="entry name" value="ETF_alpha_N"/>
</dbReference>
<feature type="domain" description="Electron transfer flavoprotein alpha/beta-subunit N-terminal" evidence="3">
    <location>
        <begin position="3"/>
        <end position="182"/>
    </location>
</feature>
<dbReference type="Proteomes" id="UP001620514">
    <property type="component" value="Unassembled WGS sequence"/>
</dbReference>
<name>A0ABW8MJA6_9BURK</name>
<reference evidence="4 5" key="2">
    <citation type="submission" date="2024-11" db="EMBL/GenBank/DDBJ databases">
        <title>Using genomics to understand microbial adaptation to soil warming.</title>
        <authorList>
            <person name="Deangelis K.M. PhD."/>
        </authorList>
    </citation>
    <scope>NUCLEOTIDE SEQUENCE [LARGE SCALE GENOMIC DNA]</scope>
    <source>
        <strain evidence="4 5">GAS97</strain>
    </source>
</reference>
<comment type="caution">
    <text evidence="4">The sequence shown here is derived from an EMBL/GenBank/DDBJ whole genome shotgun (WGS) entry which is preliminary data.</text>
</comment>
<dbReference type="InterPro" id="IPR014730">
    <property type="entry name" value="ETF_a/b_N"/>
</dbReference>
<protein>
    <submittedName>
        <fullName evidence="4">Electron transfer flavoprotein alpha subunit</fullName>
    </submittedName>
</protein>
<organism evidence="4 5">
    <name type="scientific">Caballeronia udeis</name>
    <dbReference type="NCBI Taxonomy" id="1232866"/>
    <lineage>
        <taxon>Bacteria</taxon>
        <taxon>Pseudomonadati</taxon>
        <taxon>Pseudomonadota</taxon>
        <taxon>Betaproteobacteria</taxon>
        <taxon>Burkholderiales</taxon>
        <taxon>Burkholderiaceae</taxon>
        <taxon>Caballeronia</taxon>
    </lineage>
</organism>
<evidence type="ECO:0000256" key="2">
    <source>
        <dbReference type="ARBA" id="ARBA00022982"/>
    </source>
</evidence>
<sequence>MSILVIADVLDDAVLSSTHNTIAAARQLSRFTNTDVHLLVAGHQLETAVESAASSGVDKVLLADAAHLADRGAENLAAVVLGLSQSGYSHLLFGANNFGKNVAPRVAAKLDVAQFSDVVAVKGEAVFDRPIYAGNIMATVEAFDSIKVLTVRSTAFPAGTEACNASPVEPCVVPEDRFMSRVTSRQAAVSDRPDLSSAPIVVSGGRGLGSKDNYTTLLEPLADKLGAALGASRAAVDAGYASNERQVGQTGKIVAPDIYVAVGLSGAIQHLAGMRDSRIIVAINSDKDAPIFGVANYGLVADLFDVVPQWLTST</sequence>
<dbReference type="Gene3D" id="3.40.50.620">
    <property type="entry name" value="HUPs"/>
    <property type="match status" value="1"/>
</dbReference>
<dbReference type="PANTHER" id="PTHR43153:SF1">
    <property type="entry name" value="ELECTRON TRANSFER FLAVOPROTEIN SUBUNIT ALPHA, MITOCHONDRIAL"/>
    <property type="match status" value="1"/>
</dbReference>
<accession>A0ABW8MJA6</accession>
<dbReference type="CDD" id="cd01715">
    <property type="entry name" value="ETF_alpha"/>
    <property type="match status" value="1"/>
</dbReference>
<evidence type="ECO:0000313" key="4">
    <source>
        <dbReference type="EMBL" id="MFK4443764.1"/>
    </source>
</evidence>
<dbReference type="Gene3D" id="3.40.50.1220">
    <property type="entry name" value="TPP-binding domain"/>
    <property type="match status" value="1"/>
</dbReference>
<dbReference type="SMART" id="SM00893">
    <property type="entry name" value="ETF"/>
    <property type="match status" value="1"/>
</dbReference>